<name>A0A9R0RUM4_TRITD</name>
<proteinExistence type="inferred from homology"/>
<dbReference type="PANTHER" id="PTHR12770">
    <property type="entry name" value="RUS1 FAMILY PROTEIN C16ORF58"/>
    <property type="match status" value="1"/>
</dbReference>
<dbReference type="PANTHER" id="PTHR12770:SF26">
    <property type="entry name" value="OS01G0886900 PROTEIN"/>
    <property type="match status" value="1"/>
</dbReference>
<dbReference type="AlphaFoldDB" id="A0A9R0RUM4"/>
<accession>A0A9R0RUM4</accession>
<feature type="domain" description="Protein root UVB sensitive/RUS" evidence="2">
    <location>
        <begin position="112"/>
        <end position="249"/>
    </location>
</feature>
<organism evidence="3 4">
    <name type="scientific">Triticum turgidum subsp. durum</name>
    <name type="common">Durum wheat</name>
    <name type="synonym">Triticum durum</name>
    <dbReference type="NCBI Taxonomy" id="4567"/>
    <lineage>
        <taxon>Eukaryota</taxon>
        <taxon>Viridiplantae</taxon>
        <taxon>Streptophyta</taxon>
        <taxon>Embryophyta</taxon>
        <taxon>Tracheophyta</taxon>
        <taxon>Spermatophyta</taxon>
        <taxon>Magnoliopsida</taxon>
        <taxon>Liliopsida</taxon>
        <taxon>Poales</taxon>
        <taxon>Poaceae</taxon>
        <taxon>BOP clade</taxon>
        <taxon>Pooideae</taxon>
        <taxon>Triticodae</taxon>
        <taxon>Triticeae</taxon>
        <taxon>Triticinae</taxon>
        <taxon>Triticum</taxon>
    </lineage>
</organism>
<gene>
    <name evidence="3" type="ORF">TRITD_3Av1G234350</name>
</gene>
<dbReference type="InterPro" id="IPR006968">
    <property type="entry name" value="RUS_fam"/>
</dbReference>
<dbReference type="Proteomes" id="UP000324705">
    <property type="component" value="Chromosome 3A"/>
</dbReference>
<evidence type="ECO:0000313" key="3">
    <source>
        <dbReference type="EMBL" id="VAH67136.1"/>
    </source>
</evidence>
<dbReference type="InterPro" id="IPR054549">
    <property type="entry name" value="UVB_sens_RUS_dom"/>
</dbReference>
<dbReference type="Gramene" id="TRITD3Av1G234350.4">
    <property type="protein sequence ID" value="TRITD3Av1G234350.4"/>
    <property type="gene ID" value="TRITD3Av1G234350"/>
</dbReference>
<reference evidence="3 4" key="1">
    <citation type="submission" date="2017-09" db="EMBL/GenBank/DDBJ databases">
        <authorList>
            <consortium name="International Durum Wheat Genome Sequencing Consortium (IDWGSC)"/>
            <person name="Milanesi L."/>
        </authorList>
    </citation>
    <scope>NUCLEOTIDE SEQUENCE [LARGE SCALE GENOMIC DNA]</scope>
    <source>
        <strain evidence="4">cv. Svevo</strain>
    </source>
</reference>
<sequence length="258" mass="27300">MAPAVGIKRTAAAQAVAVQAPPPPPPDARLVREAVRTSTIAEAVAPAALEAPAPALEGFLCLEEVEGRRWKYVVDAAPGKGKGKGRGRGGSAVPLGASVRAVPLQSPLPPAEEIMAFVRSYVVPEGFPDSVTPSYVPYMTWRALKHFFGGAMGVFTTRTLLSSVGVSQSKVTPGAIAINWILKDGAGRVGKMLFARQGKKFDNDLKQLRFSSDLLLEIGAGIELATAAFPQFFLPMACVANVVKCRCCYVDVNSHPNL</sequence>
<evidence type="ECO:0000256" key="1">
    <source>
        <dbReference type="ARBA" id="ARBA00007558"/>
    </source>
</evidence>
<dbReference type="EMBL" id="LT934115">
    <property type="protein sequence ID" value="VAH67136.1"/>
    <property type="molecule type" value="Genomic_DNA"/>
</dbReference>
<keyword evidence="4" id="KW-1185">Reference proteome</keyword>
<dbReference type="Pfam" id="PF04884">
    <property type="entry name" value="UVB_sens_prot"/>
    <property type="match status" value="1"/>
</dbReference>
<protein>
    <recommendedName>
        <fullName evidence="2">Protein root UVB sensitive/RUS domain-containing protein</fullName>
    </recommendedName>
</protein>
<evidence type="ECO:0000259" key="2">
    <source>
        <dbReference type="Pfam" id="PF04884"/>
    </source>
</evidence>
<comment type="similarity">
    <text evidence="1">Belongs to the RUS1 family.</text>
</comment>
<evidence type="ECO:0000313" key="4">
    <source>
        <dbReference type="Proteomes" id="UP000324705"/>
    </source>
</evidence>